<dbReference type="Proteomes" id="UP001222296">
    <property type="component" value="Chromosome"/>
</dbReference>
<keyword evidence="1" id="KW-0472">Membrane</keyword>
<evidence type="ECO:0000313" key="5">
    <source>
        <dbReference type="Proteomes" id="UP001148834"/>
    </source>
</evidence>
<dbReference type="EMBL" id="CP121769">
    <property type="protein sequence ID" value="WGE09560.1"/>
    <property type="molecule type" value="Genomic_DNA"/>
</dbReference>
<proteinExistence type="predicted"/>
<evidence type="ECO:0000313" key="3">
    <source>
        <dbReference type="EMBL" id="QSX17606.1"/>
    </source>
</evidence>
<sequence length="169" mass="19470">MFRAITIIETLFAMSIMAIALYFFSPTLFYLQDHIVLNNEIDQIKSFIYQIQAKARYQKHNYSISISQNLADKKWCMVAIEKVSDKQIACNCLNIASCDIQKSYYLYQTENAVVKNNSLYPKVFINVDGKSGRLESKCLRVTVNKIYEILQVEQNGVINVIQKGKRTSC</sequence>
<dbReference type="EMBL" id="CP071491">
    <property type="protein sequence ID" value="QSX17606.1"/>
    <property type="molecule type" value="Genomic_DNA"/>
</dbReference>
<keyword evidence="1" id="KW-0812">Transmembrane</keyword>
<reference evidence="3" key="1">
    <citation type="submission" date="2021-03" db="EMBL/GenBank/DDBJ databases">
        <title>Characterization of a novel Integrative Conjugative Element in Glaesserella parasuis.</title>
        <authorList>
            <person name="Hu G."/>
            <person name="Sun H."/>
        </authorList>
    </citation>
    <scope>NUCLEOTIDE SEQUENCE</scope>
    <source>
        <strain evidence="3">GHP1807</strain>
    </source>
</reference>
<evidence type="ECO:0000256" key="1">
    <source>
        <dbReference type="SAM" id="Phobius"/>
    </source>
</evidence>
<dbReference type="EMBL" id="JAODIR010000026">
    <property type="protein sequence ID" value="MDD2168155.1"/>
    <property type="molecule type" value="Genomic_DNA"/>
</dbReference>
<organism evidence="2 5">
    <name type="scientific">Glaesserella parasuis</name>
    <name type="common">Haemophilus parasuis</name>
    <dbReference type="NCBI Taxonomy" id="738"/>
    <lineage>
        <taxon>Bacteria</taxon>
        <taxon>Pseudomonadati</taxon>
        <taxon>Pseudomonadota</taxon>
        <taxon>Gammaproteobacteria</taxon>
        <taxon>Pasteurellales</taxon>
        <taxon>Pasteurellaceae</taxon>
        <taxon>Glaesserella</taxon>
    </lineage>
</organism>
<dbReference type="RefSeq" id="WP_005710586.1">
    <property type="nucleotide sequence ID" value="NZ_CBCRUP010000018.1"/>
</dbReference>
<name>A0A143CFA4_GLAPU</name>
<evidence type="ECO:0000313" key="4">
    <source>
        <dbReference type="EMBL" id="WGE09560.1"/>
    </source>
</evidence>
<dbReference type="Proteomes" id="UP000662736">
    <property type="component" value="Chromosome"/>
</dbReference>
<keyword evidence="1" id="KW-1133">Transmembrane helix</keyword>
<evidence type="ECO:0000313" key="2">
    <source>
        <dbReference type="EMBL" id="MDD2168155.1"/>
    </source>
</evidence>
<gene>
    <name evidence="3" type="ORF">J1G54_03465</name>
    <name evidence="2" type="ORF">N5925_06005</name>
    <name evidence="4" type="ORF">QBL01_09940</name>
</gene>
<reference evidence="2" key="2">
    <citation type="submission" date="2022-09" db="EMBL/GenBank/DDBJ databases">
        <title>Molecular characterization of Glaesserella parasuis strains circulating in commercial swine farms using whole-genome sequencing.</title>
        <authorList>
            <person name="Mugabi R."/>
            <person name="Clavijo M."/>
            <person name="Li G."/>
        </authorList>
    </citation>
    <scope>NUCLEOTIDE SEQUENCE</scope>
    <source>
        <strain evidence="2">0435-53</strain>
    </source>
</reference>
<protein>
    <submittedName>
        <fullName evidence="2">Type II secretion system GspH family protein</fullName>
    </submittedName>
    <submittedName>
        <fullName evidence="4">Type II secretion system protein</fullName>
    </submittedName>
    <submittedName>
        <fullName evidence="3">Type II secretory pathway, pseudopilin PulG</fullName>
    </submittedName>
</protein>
<dbReference type="Proteomes" id="UP001148834">
    <property type="component" value="Unassembled WGS sequence"/>
</dbReference>
<dbReference type="AlphaFoldDB" id="A0A143CFA4"/>
<reference evidence="4" key="3">
    <citation type="submission" date="2023-04" db="EMBL/GenBank/DDBJ databases">
        <title>Molecular characterization of the Integrative and Conjugative elements harboring multidrug-resistance gene from Glaesserella (Haemophilus) parasuis.</title>
        <authorList>
            <person name="Che Y."/>
            <person name="Zhou L."/>
        </authorList>
    </citation>
    <scope>NUCLEOTIDE SEQUENCE</scope>
    <source>
        <strain evidence="4">Z44</strain>
    </source>
</reference>
<feature type="transmembrane region" description="Helical" evidence="1">
    <location>
        <begin position="12"/>
        <end position="31"/>
    </location>
</feature>
<accession>A0A143CFA4</accession>